<dbReference type="AlphaFoldDB" id="A0AA94HKQ5"/>
<dbReference type="Proteomes" id="UP000198506">
    <property type="component" value="Unassembled WGS sequence"/>
</dbReference>
<comment type="caution">
    <text evidence="3">The sequence shown here is derived from an EMBL/GenBank/DDBJ whole genome shotgun (WGS) entry which is preliminary data.</text>
</comment>
<evidence type="ECO:0000313" key="4">
    <source>
        <dbReference type="Proteomes" id="UP000198506"/>
    </source>
</evidence>
<proteinExistence type="predicted"/>
<evidence type="ECO:0008006" key="5">
    <source>
        <dbReference type="Google" id="ProtNLM"/>
    </source>
</evidence>
<keyword evidence="4" id="KW-1185">Reference proteome</keyword>
<sequence>MPSTTTRTTRRSRMLAAVALVGAAALVAGCASGDTDPGATMAPGVTPGAEPVPLDDARLPGLDVFDGIQESAIAVRWATPGESLAVIVGGSGAGGECIVQPQGAGLDPSGPTITVRFDPPNPEAMCTMDFRLHGWELVLPEPIDPSATVPVELVNTSDADVTIEVELGPDDLLDAGPTADPQPSEIPDAGEAPAPEVIPADQLGAQSNLMIAGGEPLSALWVEPGRTIAVLLGDSGTPACVPTPVGAVSSGPGVIDVTFEPAVGTTCTDDFVVYGWQFTLPEAVSATLPVEVRVTGTSDAGPFLDVTVAPDDVLELQ</sequence>
<protein>
    <recommendedName>
        <fullName evidence="5">Choice-of-anchor D domain-containing protein</fullName>
    </recommendedName>
</protein>
<dbReference type="PROSITE" id="PS51257">
    <property type="entry name" value="PROKAR_LIPOPROTEIN"/>
    <property type="match status" value="1"/>
</dbReference>
<dbReference type="EMBL" id="FOZN01000001">
    <property type="protein sequence ID" value="SFR99533.1"/>
    <property type="molecule type" value="Genomic_DNA"/>
</dbReference>
<reference evidence="3 4" key="1">
    <citation type="submission" date="2016-10" db="EMBL/GenBank/DDBJ databases">
        <authorList>
            <person name="Varghese N."/>
            <person name="Submissions S."/>
        </authorList>
    </citation>
    <scope>NUCLEOTIDE SEQUENCE [LARGE SCALE GENOMIC DNA]</scope>
    <source>
        <strain evidence="3 4">IAM 15147</strain>
    </source>
</reference>
<evidence type="ECO:0000313" key="3">
    <source>
        <dbReference type="EMBL" id="SFR99533.1"/>
    </source>
</evidence>
<feature type="chain" id="PRO_5041644702" description="Choice-of-anchor D domain-containing protein" evidence="2">
    <location>
        <begin position="34"/>
        <end position="317"/>
    </location>
</feature>
<name>A0AA94HKQ5_9MICO</name>
<organism evidence="3 4">
    <name type="scientific">Agrococcus baldri</name>
    <dbReference type="NCBI Taxonomy" id="153730"/>
    <lineage>
        <taxon>Bacteria</taxon>
        <taxon>Bacillati</taxon>
        <taxon>Actinomycetota</taxon>
        <taxon>Actinomycetes</taxon>
        <taxon>Micrococcales</taxon>
        <taxon>Microbacteriaceae</taxon>
        <taxon>Agrococcus</taxon>
    </lineage>
</organism>
<feature type="region of interest" description="Disordered" evidence="1">
    <location>
        <begin position="170"/>
        <end position="194"/>
    </location>
</feature>
<evidence type="ECO:0000256" key="1">
    <source>
        <dbReference type="SAM" id="MobiDB-lite"/>
    </source>
</evidence>
<accession>A0AA94HKQ5</accession>
<dbReference type="RefSeq" id="WP_143102975.1">
    <property type="nucleotide sequence ID" value="NZ_FOZN01000001.1"/>
</dbReference>
<keyword evidence="2" id="KW-0732">Signal</keyword>
<evidence type="ECO:0000256" key="2">
    <source>
        <dbReference type="SAM" id="SignalP"/>
    </source>
</evidence>
<gene>
    <name evidence="3" type="ORF">SAMN04487783_0359</name>
</gene>
<feature type="signal peptide" evidence="2">
    <location>
        <begin position="1"/>
        <end position="33"/>
    </location>
</feature>